<feature type="region of interest" description="Disordered" evidence="1">
    <location>
        <begin position="302"/>
        <end position="342"/>
    </location>
</feature>
<dbReference type="Gene3D" id="1.10.10.60">
    <property type="entry name" value="Homeodomain-like"/>
    <property type="match status" value="1"/>
</dbReference>
<dbReference type="AlphaFoldDB" id="A0A9P0IR99"/>
<dbReference type="Proteomes" id="UP001154329">
    <property type="component" value="Chromosome 1"/>
</dbReference>
<dbReference type="OrthoDB" id="6589785at2759"/>
<sequence>MIDWTNENVLKLIEVYRSKEIIWNPMNKNHFNKILKNDAWNEIASELSDHISTTITANECKTKIVTILAAYRREKMKIRKSIGTGSGAEDVYKSSWFAFESLEFLKNKDTPRQRRCTMSDDNDPTEINQIPTEELQIHSKETQITSENQGSSTQPSKKKKIIKEDGRLDKAFKILESAASASAVNNESQSFGQFVGSKLEKYNQQVRSIVQYEISNILFKADYGYFNQQQLTYQNNHYISDPSTHNYNYHSQSYPMNMHSSSLPYSFPTHDTNITYTPVPQTSPATFTPVPQTSPATFTPVPQTSPAAFTQSSPAKFTQTSTPVPSPANTFTSEELDFSDIM</sequence>
<dbReference type="PANTHER" id="PTHR21505:SF12">
    <property type="entry name" value="MADF DOMAIN-CONTAINING PROTEIN-RELATED"/>
    <property type="match status" value="1"/>
</dbReference>
<evidence type="ECO:0000313" key="4">
    <source>
        <dbReference type="Proteomes" id="UP001154329"/>
    </source>
</evidence>
<dbReference type="PANTHER" id="PTHR21505">
    <property type="entry name" value="MADF DOMAIN-CONTAINING PROTEIN-RELATED"/>
    <property type="match status" value="1"/>
</dbReference>
<dbReference type="EMBL" id="OU899034">
    <property type="protein sequence ID" value="CAH1713732.1"/>
    <property type="molecule type" value="Genomic_DNA"/>
</dbReference>
<feature type="region of interest" description="Disordered" evidence="1">
    <location>
        <begin position="140"/>
        <end position="160"/>
    </location>
</feature>
<dbReference type="Pfam" id="PF10545">
    <property type="entry name" value="MADF_DNA_bdg"/>
    <property type="match status" value="1"/>
</dbReference>
<evidence type="ECO:0000313" key="3">
    <source>
        <dbReference type="EMBL" id="CAH1713732.1"/>
    </source>
</evidence>
<feature type="domain" description="MADF" evidence="2">
    <location>
        <begin position="11"/>
        <end position="110"/>
    </location>
</feature>
<organism evidence="3 4">
    <name type="scientific">Aphis gossypii</name>
    <name type="common">Cotton aphid</name>
    <dbReference type="NCBI Taxonomy" id="80765"/>
    <lineage>
        <taxon>Eukaryota</taxon>
        <taxon>Metazoa</taxon>
        <taxon>Ecdysozoa</taxon>
        <taxon>Arthropoda</taxon>
        <taxon>Hexapoda</taxon>
        <taxon>Insecta</taxon>
        <taxon>Pterygota</taxon>
        <taxon>Neoptera</taxon>
        <taxon>Paraneoptera</taxon>
        <taxon>Hemiptera</taxon>
        <taxon>Sternorrhyncha</taxon>
        <taxon>Aphidomorpha</taxon>
        <taxon>Aphidoidea</taxon>
        <taxon>Aphididae</taxon>
        <taxon>Aphidini</taxon>
        <taxon>Aphis</taxon>
        <taxon>Aphis</taxon>
    </lineage>
</organism>
<gene>
    <name evidence="3" type="ORF">APHIGO_LOCUS2511</name>
</gene>
<name>A0A9P0IR99_APHGO</name>
<reference evidence="3" key="2">
    <citation type="submission" date="2022-10" db="EMBL/GenBank/DDBJ databases">
        <authorList>
            <consortium name="ENA_rothamsted_submissions"/>
            <consortium name="culmorum"/>
            <person name="King R."/>
        </authorList>
    </citation>
    <scope>NUCLEOTIDE SEQUENCE</scope>
</reference>
<evidence type="ECO:0000259" key="2">
    <source>
        <dbReference type="PROSITE" id="PS51029"/>
    </source>
</evidence>
<dbReference type="PROSITE" id="PS51029">
    <property type="entry name" value="MADF"/>
    <property type="match status" value="1"/>
</dbReference>
<feature type="compositionally biased region" description="Polar residues" evidence="1">
    <location>
        <begin position="302"/>
        <end position="333"/>
    </location>
</feature>
<protein>
    <recommendedName>
        <fullName evidence="2">MADF domain-containing protein</fullName>
    </recommendedName>
</protein>
<feature type="compositionally biased region" description="Polar residues" evidence="1">
    <location>
        <begin position="142"/>
        <end position="155"/>
    </location>
</feature>
<dbReference type="SMART" id="SM00595">
    <property type="entry name" value="MADF"/>
    <property type="match status" value="1"/>
</dbReference>
<reference evidence="3" key="1">
    <citation type="submission" date="2022-02" db="EMBL/GenBank/DDBJ databases">
        <authorList>
            <person name="King R."/>
        </authorList>
    </citation>
    <scope>NUCLEOTIDE SEQUENCE</scope>
</reference>
<keyword evidence="4" id="KW-1185">Reference proteome</keyword>
<proteinExistence type="predicted"/>
<evidence type="ECO:0000256" key="1">
    <source>
        <dbReference type="SAM" id="MobiDB-lite"/>
    </source>
</evidence>
<dbReference type="InterPro" id="IPR006578">
    <property type="entry name" value="MADF-dom"/>
</dbReference>
<accession>A0A9P0IR99</accession>